<protein>
    <submittedName>
        <fullName evidence="1">Uncharacterized protein</fullName>
    </submittedName>
</protein>
<keyword evidence="2" id="KW-1185">Reference proteome</keyword>
<evidence type="ECO:0000313" key="1">
    <source>
        <dbReference type="EMBL" id="MCO1332814.1"/>
    </source>
</evidence>
<reference evidence="1" key="1">
    <citation type="journal article" date="2022" name="Arch. Microbiol.">
        <title>Microbulbifer okhotskensis sp. nov., isolated from a deep bottom sediment of the Okhotsk Sea.</title>
        <authorList>
            <person name="Romanenko L."/>
            <person name="Kurilenko V."/>
            <person name="Otstavnykh N."/>
            <person name="Velansky P."/>
            <person name="Isaeva M."/>
            <person name="Mikhailov V."/>
        </authorList>
    </citation>
    <scope>NUCLEOTIDE SEQUENCE</scope>
    <source>
        <strain evidence="1">OS29</strain>
    </source>
</reference>
<dbReference type="RefSeq" id="WP_252463986.1">
    <property type="nucleotide sequence ID" value="NZ_JALBWM010000002.1"/>
</dbReference>
<accession>A0A9X2EJG2</accession>
<organism evidence="1 2">
    <name type="scientific">Microbulbifer okhotskensis</name>
    <dbReference type="NCBI Taxonomy" id="2926617"/>
    <lineage>
        <taxon>Bacteria</taxon>
        <taxon>Pseudomonadati</taxon>
        <taxon>Pseudomonadota</taxon>
        <taxon>Gammaproteobacteria</taxon>
        <taxon>Cellvibrionales</taxon>
        <taxon>Microbulbiferaceae</taxon>
        <taxon>Microbulbifer</taxon>
    </lineage>
</organism>
<dbReference type="EMBL" id="JALBWM010000002">
    <property type="protein sequence ID" value="MCO1332814.1"/>
    <property type="molecule type" value="Genomic_DNA"/>
</dbReference>
<comment type="caution">
    <text evidence="1">The sequence shown here is derived from an EMBL/GenBank/DDBJ whole genome shotgun (WGS) entry which is preliminary data.</text>
</comment>
<name>A0A9X2EJG2_9GAMM</name>
<dbReference type="Proteomes" id="UP001139028">
    <property type="component" value="Unassembled WGS sequence"/>
</dbReference>
<dbReference type="PROSITE" id="PS51257">
    <property type="entry name" value="PROKAR_LIPOPROTEIN"/>
    <property type="match status" value="1"/>
</dbReference>
<sequence length="165" mass="18040">MKYQVLFALCVLMVGCAGNKTSSYVEYIDQSISIPSNSSMALKIEDFESPPFHGQVNFDALDVNHGQMAYVGVTPGAFAGSILAHALIVGAAGDSKKKAEQEKADKVLDPYTNIIAEFTAVDLMTVTAIELQKKIFGLVFGDQKVMILGLFIHTHYIFYLKIEVL</sequence>
<dbReference type="AlphaFoldDB" id="A0A9X2EJG2"/>
<evidence type="ECO:0000313" key="2">
    <source>
        <dbReference type="Proteomes" id="UP001139028"/>
    </source>
</evidence>
<proteinExistence type="predicted"/>
<gene>
    <name evidence="1" type="ORF">MO867_00550</name>
</gene>